<name>A0ABT5YJX8_9PROT</name>
<sequence>MTVHNTPSNPVPRTSARGSALRRRLVMNIGLLTGVALIGSLAAALWVRMVLF</sequence>
<dbReference type="Proteomes" id="UP001215503">
    <property type="component" value="Unassembled WGS sequence"/>
</dbReference>
<keyword evidence="1" id="KW-1133">Transmembrane helix</keyword>
<reference evidence="2 3" key="1">
    <citation type="submission" date="2023-03" db="EMBL/GenBank/DDBJ databases">
        <title>Fodinicurvata sp. CAU 1616 isolated from sea sendiment.</title>
        <authorList>
            <person name="Kim W."/>
        </authorList>
    </citation>
    <scope>NUCLEOTIDE SEQUENCE [LARGE SCALE GENOMIC DNA]</scope>
    <source>
        <strain evidence="2 3">CAU 1616</strain>
    </source>
</reference>
<keyword evidence="3" id="KW-1185">Reference proteome</keyword>
<evidence type="ECO:0000313" key="2">
    <source>
        <dbReference type="EMBL" id="MDF2095163.1"/>
    </source>
</evidence>
<feature type="transmembrane region" description="Helical" evidence="1">
    <location>
        <begin position="25"/>
        <end position="47"/>
    </location>
</feature>
<evidence type="ECO:0000313" key="3">
    <source>
        <dbReference type="Proteomes" id="UP001215503"/>
    </source>
</evidence>
<keyword evidence="1" id="KW-0812">Transmembrane</keyword>
<proteinExistence type="predicted"/>
<organism evidence="2 3">
    <name type="scientific">Aquibaculum arenosum</name>
    <dbReference type="NCBI Taxonomy" id="3032591"/>
    <lineage>
        <taxon>Bacteria</taxon>
        <taxon>Pseudomonadati</taxon>
        <taxon>Pseudomonadota</taxon>
        <taxon>Alphaproteobacteria</taxon>
        <taxon>Rhodospirillales</taxon>
        <taxon>Rhodovibrionaceae</taxon>
        <taxon>Aquibaculum</taxon>
    </lineage>
</organism>
<keyword evidence="1" id="KW-0472">Membrane</keyword>
<comment type="caution">
    <text evidence="2">The sequence shown here is derived from an EMBL/GenBank/DDBJ whole genome shotgun (WGS) entry which is preliminary data.</text>
</comment>
<dbReference type="RefSeq" id="WP_275820324.1">
    <property type="nucleotide sequence ID" value="NZ_JARHUD010000002.1"/>
</dbReference>
<gene>
    <name evidence="2" type="ORF">P2G67_04150</name>
</gene>
<protein>
    <submittedName>
        <fullName evidence="2">Uncharacterized protein</fullName>
    </submittedName>
</protein>
<accession>A0ABT5YJX8</accession>
<dbReference type="EMBL" id="JARHUD010000002">
    <property type="protein sequence ID" value="MDF2095163.1"/>
    <property type="molecule type" value="Genomic_DNA"/>
</dbReference>
<evidence type="ECO:0000256" key="1">
    <source>
        <dbReference type="SAM" id="Phobius"/>
    </source>
</evidence>